<organism evidence="1 2">
    <name type="scientific">Deinococcus hopiensis KR-140</name>
    <dbReference type="NCBI Taxonomy" id="695939"/>
    <lineage>
        <taxon>Bacteria</taxon>
        <taxon>Thermotogati</taxon>
        <taxon>Deinococcota</taxon>
        <taxon>Deinococci</taxon>
        <taxon>Deinococcales</taxon>
        <taxon>Deinococcaceae</taxon>
        <taxon>Deinococcus</taxon>
    </lineage>
</organism>
<evidence type="ECO:0000313" key="2">
    <source>
        <dbReference type="Proteomes" id="UP000192582"/>
    </source>
</evidence>
<evidence type="ECO:0000313" key="1">
    <source>
        <dbReference type="EMBL" id="SMB82540.1"/>
    </source>
</evidence>
<dbReference type="Proteomes" id="UP000192582">
    <property type="component" value="Unassembled WGS sequence"/>
</dbReference>
<keyword evidence="2" id="KW-1185">Reference proteome</keyword>
<accession>A0A1W1UN91</accession>
<dbReference type="AlphaFoldDB" id="A0A1W1UN91"/>
<name>A0A1W1UN91_9DEIO</name>
<proteinExistence type="predicted"/>
<reference evidence="1 2" key="1">
    <citation type="submission" date="2017-04" db="EMBL/GenBank/DDBJ databases">
        <authorList>
            <person name="Afonso C.L."/>
            <person name="Miller P.J."/>
            <person name="Scott M.A."/>
            <person name="Spackman E."/>
            <person name="Goraichik I."/>
            <person name="Dimitrov K.M."/>
            <person name="Suarez D.L."/>
            <person name="Swayne D.E."/>
        </authorList>
    </citation>
    <scope>NUCLEOTIDE SEQUENCE [LARGE SCALE GENOMIC DNA]</scope>
    <source>
        <strain evidence="1 2">KR-140</strain>
    </source>
</reference>
<protein>
    <submittedName>
        <fullName evidence="1">Uncharacterized protein</fullName>
    </submittedName>
</protein>
<gene>
    <name evidence="1" type="ORF">SAMN00790413_04054</name>
</gene>
<sequence length="72" mass="7727">MLAFGTVLIQAALMSSHLREHRLAGFQLALSAASVLIAWGAGRRLAACWQPEQPEAWVIAPPTVSLSWDDAA</sequence>
<dbReference type="EMBL" id="FWWU01000006">
    <property type="protein sequence ID" value="SMB82540.1"/>
    <property type="molecule type" value="Genomic_DNA"/>
</dbReference>